<evidence type="ECO:0000313" key="1">
    <source>
        <dbReference type="EMBL" id="CAB1368298.1"/>
    </source>
</evidence>
<accession>A0A6S6Y745</accession>
<reference evidence="1 2" key="1">
    <citation type="submission" date="2020-03" db="EMBL/GenBank/DDBJ databases">
        <authorList>
            <consortium name="Genoscope - CEA"/>
            <person name="William W."/>
        </authorList>
    </citation>
    <scope>NUCLEOTIDE SEQUENCE [LARGE SCALE GENOMIC DNA]</scope>
    <source>
        <strain evidence="2">DSM 16959</strain>
    </source>
</reference>
<keyword evidence="2" id="KW-1185">Reference proteome</keyword>
<name>A0A6S6Y745_9PROT</name>
<dbReference type="AlphaFoldDB" id="A0A6S6Y745"/>
<dbReference type="EMBL" id="LR778301">
    <property type="protein sequence ID" value="CAB1368298.1"/>
    <property type="molecule type" value="Genomic_DNA"/>
</dbReference>
<proteinExistence type="predicted"/>
<dbReference type="KEGG" id="doe:DENOEST_1133"/>
<gene>
    <name evidence="1" type="ORF">DENOEST_1133</name>
</gene>
<protein>
    <submittedName>
        <fullName evidence="1">Uncharacterized protein</fullName>
    </submittedName>
</protein>
<evidence type="ECO:0000313" key="2">
    <source>
        <dbReference type="Proteomes" id="UP000515733"/>
    </source>
</evidence>
<organism evidence="1 2">
    <name type="scientific">Denitratisoma oestradiolicum</name>
    <dbReference type="NCBI Taxonomy" id="311182"/>
    <lineage>
        <taxon>Bacteria</taxon>
        <taxon>Pseudomonadati</taxon>
        <taxon>Pseudomonadota</taxon>
        <taxon>Betaproteobacteria</taxon>
        <taxon>Nitrosomonadales</taxon>
        <taxon>Sterolibacteriaceae</taxon>
        <taxon>Denitratisoma</taxon>
    </lineage>
</organism>
<dbReference type="Proteomes" id="UP000515733">
    <property type="component" value="Chromosome"/>
</dbReference>
<sequence length="62" mass="6504">MKNGLRLSGGTIVDATLIAAPPSVKNRSFSIGGISLSIQAKDRSTTQCWGMKATVKFRPAPA</sequence>